<protein>
    <submittedName>
        <fullName evidence="1">Uncharacterized protein</fullName>
    </submittedName>
</protein>
<accession>A0ACB9NXU6</accession>
<reference evidence="2" key="1">
    <citation type="journal article" date="2023" name="Front. Plant Sci.">
        <title>Chromosomal-level genome assembly of Melastoma candidum provides insights into trichome evolution.</title>
        <authorList>
            <person name="Zhong Y."/>
            <person name="Wu W."/>
            <person name="Sun C."/>
            <person name="Zou P."/>
            <person name="Liu Y."/>
            <person name="Dai S."/>
            <person name="Zhou R."/>
        </authorList>
    </citation>
    <scope>NUCLEOTIDE SEQUENCE [LARGE SCALE GENOMIC DNA]</scope>
</reference>
<evidence type="ECO:0000313" key="1">
    <source>
        <dbReference type="EMBL" id="KAI4341563.1"/>
    </source>
</evidence>
<dbReference type="EMBL" id="CM042886">
    <property type="protein sequence ID" value="KAI4341563.1"/>
    <property type="molecule type" value="Genomic_DNA"/>
</dbReference>
<organism evidence="1 2">
    <name type="scientific">Melastoma candidum</name>
    <dbReference type="NCBI Taxonomy" id="119954"/>
    <lineage>
        <taxon>Eukaryota</taxon>
        <taxon>Viridiplantae</taxon>
        <taxon>Streptophyta</taxon>
        <taxon>Embryophyta</taxon>
        <taxon>Tracheophyta</taxon>
        <taxon>Spermatophyta</taxon>
        <taxon>Magnoliopsida</taxon>
        <taxon>eudicotyledons</taxon>
        <taxon>Gunneridae</taxon>
        <taxon>Pentapetalae</taxon>
        <taxon>rosids</taxon>
        <taxon>malvids</taxon>
        <taxon>Myrtales</taxon>
        <taxon>Melastomataceae</taxon>
        <taxon>Melastomatoideae</taxon>
        <taxon>Melastomateae</taxon>
        <taxon>Melastoma</taxon>
    </lineage>
</organism>
<name>A0ACB9NXU6_9MYRT</name>
<evidence type="ECO:0000313" key="2">
    <source>
        <dbReference type="Proteomes" id="UP001057402"/>
    </source>
</evidence>
<comment type="caution">
    <text evidence="1">The sequence shown here is derived from an EMBL/GenBank/DDBJ whole genome shotgun (WGS) entry which is preliminary data.</text>
</comment>
<dbReference type="Proteomes" id="UP001057402">
    <property type="component" value="Chromosome 7"/>
</dbReference>
<keyword evidence="2" id="KW-1185">Reference proteome</keyword>
<gene>
    <name evidence="1" type="ORF">MLD38_026275</name>
</gene>
<sequence>MINLFLSPPVWGTIHGGDSAETVLPLFQRLGREIWAAVEASGSRSESRLWLCKTVSLSTSLSPDERRRLFVKVLREETIGRELASHLMRMVFEERPQMAGSVLARRSRVLEKFFRGNPRRVLEWFSNFDVAGGSDHKRGAKALSQFAFVNRDICWEELEWKGKHGQSPAMVATKPHYFLELDIVKTVENFIEYVPEFWSSSEFAQSLQDGKIFCIDRKYFVELFVDWFYDKDSRDVWEVVNDFLMDVPFTLLCDRLLITLSESKLSFFLKLFSSFLSSNGEQKKFDERLTG</sequence>
<proteinExistence type="predicted"/>